<dbReference type="Gramene" id="TraesCS4A02G005500.1">
    <property type="protein sequence ID" value="TraesCS4A02G005500.1.cds1"/>
    <property type="gene ID" value="TraesCS4A02G005500"/>
</dbReference>
<dbReference type="Gramene" id="TraesKAR4A01G0002550.1">
    <property type="protein sequence ID" value="cds.TraesKAR4A01G0002550.1"/>
    <property type="gene ID" value="TraesKAR4A01G0002550"/>
</dbReference>
<keyword evidence="4" id="KW-0804">Transcription</keyword>
<dbReference type="Gramene" id="TraesSYM4A03G02031570.1">
    <property type="protein sequence ID" value="TraesSYM4A03G02031570.1.CDS1"/>
    <property type="gene ID" value="TraesSYM4A03G02031570"/>
</dbReference>
<dbReference type="RefSeq" id="XP_044362116.1">
    <property type="nucleotide sequence ID" value="XM_044506181.1"/>
</dbReference>
<sequence>MCGGAILAELMPSAPPRSVTAVHLLPKRQRVDDFEVAFKRFDEDPEEEEEVRQCAGFEFGARGQPAARRGGGRPAKYRGVRRRPWGKWAAEIRDPVKGVRVWLGTFPSAEAAAHAYDDAARGFRGANARLNFPSSSTSAPKCRVAEKPTPFVVIDLDDDEEGDAGAADAGGISSESSGALPDFSWQGMSASDEVTAQSVHAEVESGQSVVDLGSAKKRPRIEADEVLPAASDDSANQLLDPFMFDDELGFLDSSSYEWLDGLFGADAEKIDGSQLGLWSFGDDDCLAEDSACVQVE</sequence>
<evidence type="ECO:0000256" key="4">
    <source>
        <dbReference type="ARBA" id="ARBA00023163"/>
    </source>
</evidence>
<dbReference type="SUPFAM" id="SSF54171">
    <property type="entry name" value="DNA-binding domain"/>
    <property type="match status" value="1"/>
</dbReference>
<dbReference type="Gramene" id="TraesLDM4A03G02004860.1">
    <property type="protein sequence ID" value="TraesLDM4A03G02004860.1.CDS1"/>
    <property type="gene ID" value="TraesLDM4A03G02004860"/>
</dbReference>
<dbReference type="PaxDb" id="4565-Traes_4AS_8A64DBE8E.1"/>
<dbReference type="PANTHER" id="PTHR31190:SF155">
    <property type="entry name" value="AP2_ERF DOMAIN-CONTAINING PROTEIN"/>
    <property type="match status" value="1"/>
</dbReference>
<dbReference type="InterPro" id="IPR016177">
    <property type="entry name" value="DNA-bd_dom_sf"/>
</dbReference>
<dbReference type="Gramene" id="TraesJUL4A03G02024810.1">
    <property type="protein sequence ID" value="TraesJUL4A03G02024810.1.CDS1"/>
    <property type="gene ID" value="TraesJUL4A03G02024810"/>
</dbReference>
<keyword evidence="8" id="KW-1185">Reference proteome</keyword>
<dbReference type="GO" id="GO:0003700">
    <property type="term" value="F:DNA-binding transcription factor activity"/>
    <property type="evidence" value="ECO:0007669"/>
    <property type="project" value="InterPro"/>
</dbReference>
<dbReference type="GO" id="GO:0003677">
    <property type="term" value="F:DNA binding"/>
    <property type="evidence" value="ECO:0007669"/>
    <property type="project" value="UniProtKB-KW"/>
</dbReference>
<evidence type="ECO:0000256" key="5">
    <source>
        <dbReference type="ARBA" id="ARBA00023242"/>
    </source>
</evidence>
<keyword evidence="2" id="KW-0805">Transcription regulation</keyword>
<protein>
    <recommendedName>
        <fullName evidence="6">AP2/ERF domain-containing protein</fullName>
    </recommendedName>
</protein>
<evidence type="ECO:0000313" key="7">
    <source>
        <dbReference type="EnsemblPlants" id="TraesCS4A02G005500.1.cds1"/>
    </source>
</evidence>
<dbReference type="GO" id="GO:0009873">
    <property type="term" value="P:ethylene-activated signaling pathway"/>
    <property type="evidence" value="ECO:0007669"/>
    <property type="project" value="InterPro"/>
</dbReference>
<keyword evidence="3" id="KW-0238">DNA-binding</keyword>
<dbReference type="GeneID" id="778415"/>
<dbReference type="OrthoDB" id="685897at2759"/>
<dbReference type="Gramene" id="TraesSTA4A03G02000460.1">
    <property type="protein sequence ID" value="TraesSTA4A03G02000460.1.CDS1"/>
    <property type="gene ID" value="TraesSTA4A03G02000460"/>
</dbReference>
<dbReference type="PRINTS" id="PR00367">
    <property type="entry name" value="ETHRSPELEMNT"/>
</dbReference>
<evidence type="ECO:0000256" key="3">
    <source>
        <dbReference type="ARBA" id="ARBA00023125"/>
    </source>
</evidence>
<evidence type="ECO:0000259" key="6">
    <source>
        <dbReference type="PROSITE" id="PS51032"/>
    </source>
</evidence>
<organism evidence="7">
    <name type="scientific">Triticum aestivum</name>
    <name type="common">Wheat</name>
    <dbReference type="NCBI Taxonomy" id="4565"/>
    <lineage>
        <taxon>Eukaryota</taxon>
        <taxon>Viridiplantae</taxon>
        <taxon>Streptophyta</taxon>
        <taxon>Embryophyta</taxon>
        <taxon>Tracheophyta</taxon>
        <taxon>Spermatophyta</taxon>
        <taxon>Magnoliopsida</taxon>
        <taxon>Liliopsida</taxon>
        <taxon>Poales</taxon>
        <taxon>Poaceae</taxon>
        <taxon>BOP clade</taxon>
        <taxon>Pooideae</taxon>
        <taxon>Triticodae</taxon>
        <taxon>Triticeae</taxon>
        <taxon>Triticinae</taxon>
        <taxon>Triticum</taxon>
    </lineage>
</organism>
<dbReference type="Gene3D" id="3.30.730.10">
    <property type="entry name" value="AP2/ERF domain"/>
    <property type="match status" value="1"/>
</dbReference>
<dbReference type="InterPro" id="IPR001471">
    <property type="entry name" value="AP2/ERF_dom"/>
</dbReference>
<dbReference type="STRING" id="4565.A0A3B6HQ56"/>
<dbReference type="Gramene" id="TraesARI4A03G02041610.1">
    <property type="protein sequence ID" value="TraesARI4A03G02041610.1.CDS1"/>
    <property type="gene ID" value="TraesARI4A03G02041610"/>
</dbReference>
<dbReference type="CDD" id="cd00018">
    <property type="entry name" value="AP2"/>
    <property type="match status" value="1"/>
</dbReference>
<reference evidence="7" key="2">
    <citation type="submission" date="2018-10" db="UniProtKB">
        <authorList>
            <consortium name="EnsemblPlants"/>
        </authorList>
    </citation>
    <scope>IDENTIFICATION</scope>
</reference>
<dbReference type="Gramene" id="TraesCS4A03G0008700.1">
    <property type="protein sequence ID" value="TraesCS4A03G0008700.1.CDS1"/>
    <property type="gene ID" value="TraesCS4A03G0008700"/>
</dbReference>
<comment type="subcellular location">
    <subcellularLocation>
        <location evidence="1">Nucleus</location>
    </subcellularLocation>
</comment>
<dbReference type="PANTHER" id="PTHR31190">
    <property type="entry name" value="DNA-BINDING DOMAIN"/>
    <property type="match status" value="1"/>
</dbReference>
<dbReference type="Gramene" id="TraesNOR4A03G02032950.1">
    <property type="protein sequence ID" value="TraesNOR4A03G02032950.1.CDS1"/>
    <property type="gene ID" value="TraesNOR4A03G02032950"/>
</dbReference>
<dbReference type="Gramene" id="TraesCAD_scaffold_054178_01G000500.1">
    <property type="protein sequence ID" value="TraesCAD_scaffold_054178_01G000500.1"/>
    <property type="gene ID" value="TraesCAD_scaffold_054178_01G000500"/>
</dbReference>
<evidence type="ECO:0000256" key="1">
    <source>
        <dbReference type="ARBA" id="ARBA00004123"/>
    </source>
</evidence>
<dbReference type="PROSITE" id="PS51032">
    <property type="entry name" value="AP2_ERF"/>
    <property type="match status" value="1"/>
</dbReference>
<dbReference type="SMART" id="SM00380">
    <property type="entry name" value="AP2"/>
    <property type="match status" value="1"/>
</dbReference>
<dbReference type="EnsemblPlants" id="TraesCS4A02G005500.1">
    <property type="protein sequence ID" value="TraesCS4A02G005500.1.cds1"/>
    <property type="gene ID" value="TraesCS4A02G005500"/>
</dbReference>
<dbReference type="AlphaFoldDB" id="A0A3B6HQ56"/>
<dbReference type="Pfam" id="PF00847">
    <property type="entry name" value="AP2"/>
    <property type="match status" value="1"/>
</dbReference>
<dbReference type="Gramene" id="TraesLAC4A03G01959660.1">
    <property type="protein sequence ID" value="TraesLAC4A03G01959660.1.CDS1"/>
    <property type="gene ID" value="TraesLAC4A03G01959660"/>
</dbReference>
<reference evidence="7" key="1">
    <citation type="submission" date="2018-08" db="EMBL/GenBank/DDBJ databases">
        <authorList>
            <person name="Rossello M."/>
        </authorList>
    </citation>
    <scope>NUCLEOTIDE SEQUENCE [LARGE SCALE GENOMIC DNA]</scope>
    <source>
        <strain evidence="7">cv. Chinese Spring</strain>
    </source>
</reference>
<dbReference type="InterPro" id="IPR036955">
    <property type="entry name" value="AP2/ERF_dom_sf"/>
</dbReference>
<dbReference type="Gramene" id="TraesROB_scaffold_053168_01G000400.1">
    <property type="protein sequence ID" value="TraesROB_scaffold_053168_01G000400.1"/>
    <property type="gene ID" value="TraesROB_scaffold_053168_01G000400"/>
</dbReference>
<dbReference type="FunFam" id="3.30.730.10:FF:000001">
    <property type="entry name" value="Ethylene-responsive transcription factor 2"/>
    <property type="match status" value="1"/>
</dbReference>
<accession>A0A3B6HQ56</accession>
<dbReference type="InterPro" id="IPR044808">
    <property type="entry name" value="ERF_plant"/>
</dbReference>
<feature type="domain" description="AP2/ERF" evidence="6">
    <location>
        <begin position="76"/>
        <end position="133"/>
    </location>
</feature>
<dbReference type="Gramene" id="TraesMAC4A03G02005720.1">
    <property type="protein sequence ID" value="TraesMAC4A03G02005720.1.CDS1"/>
    <property type="gene ID" value="TraesMAC4A03G02005720"/>
</dbReference>
<dbReference type="Gramene" id="TraesCLE_scaffold_055614_01G000500.1">
    <property type="protein sequence ID" value="TraesCLE_scaffold_055614_01G000500.1"/>
    <property type="gene ID" value="TraesCLE_scaffold_055614_01G000500"/>
</dbReference>
<evidence type="ECO:0000256" key="2">
    <source>
        <dbReference type="ARBA" id="ARBA00023015"/>
    </source>
</evidence>
<dbReference type="Gramene" id="TraesRN4A0100009200.1">
    <property type="protein sequence ID" value="TraesRN4A0100009200.1"/>
    <property type="gene ID" value="TraesRN4A0100009200"/>
</dbReference>
<dbReference type="Gramene" id="TraesWEE_scaffold_041519_01G000500.1">
    <property type="protein sequence ID" value="TraesWEE_scaffold_041519_01G000500.1"/>
    <property type="gene ID" value="TraesWEE_scaffold_041519_01G000500"/>
</dbReference>
<name>A0A3B6HQ56_WHEAT</name>
<dbReference type="SMR" id="A0A3B6HQ56"/>
<evidence type="ECO:0000313" key="8">
    <source>
        <dbReference type="Proteomes" id="UP000019116"/>
    </source>
</evidence>
<dbReference type="GO" id="GO:0005634">
    <property type="term" value="C:nucleus"/>
    <property type="evidence" value="ECO:0007669"/>
    <property type="project" value="UniProtKB-SubCell"/>
</dbReference>
<dbReference type="KEGG" id="taes:778415"/>
<proteinExistence type="predicted"/>
<gene>
    <name evidence="7" type="primary">LOC778415</name>
</gene>
<dbReference type="Proteomes" id="UP000019116">
    <property type="component" value="Chromosome 4A"/>
</dbReference>
<dbReference type="Gramene" id="TraesPARA_EIv1.0_1305180.1">
    <property type="protein sequence ID" value="TraesPARA_EIv1.0_1305180.1.CDS1"/>
    <property type="gene ID" value="TraesPARA_EIv1.0_1305180"/>
</dbReference>
<dbReference type="Gramene" id="TraesJAG4A03G02012110.1">
    <property type="protein sequence ID" value="TraesJAG4A03G02012110.1.CDS1"/>
    <property type="gene ID" value="TraesJAG4A03G02012110"/>
</dbReference>
<keyword evidence="5" id="KW-0539">Nucleus</keyword>